<dbReference type="EMBL" id="LAVV01002499">
    <property type="protein sequence ID" value="KNZ62774.1"/>
    <property type="molecule type" value="Genomic_DNA"/>
</dbReference>
<reference evidence="2 3" key="1">
    <citation type="submission" date="2015-08" db="EMBL/GenBank/DDBJ databases">
        <title>Next Generation Sequencing and Analysis of the Genome of Puccinia sorghi L Schw, the Causal Agent of Maize Common Rust.</title>
        <authorList>
            <person name="Rochi L."/>
            <person name="Burguener G."/>
            <person name="Darino M."/>
            <person name="Turjanski A."/>
            <person name="Kreff E."/>
            <person name="Dieguez M.J."/>
            <person name="Sacco F."/>
        </authorList>
    </citation>
    <scope>NUCLEOTIDE SEQUENCE [LARGE SCALE GENOMIC DNA]</scope>
    <source>
        <strain evidence="2 3">RO10H11247</strain>
    </source>
</reference>
<organism evidence="2 3">
    <name type="scientific">Puccinia sorghi</name>
    <dbReference type="NCBI Taxonomy" id="27349"/>
    <lineage>
        <taxon>Eukaryota</taxon>
        <taxon>Fungi</taxon>
        <taxon>Dikarya</taxon>
        <taxon>Basidiomycota</taxon>
        <taxon>Pucciniomycotina</taxon>
        <taxon>Pucciniomycetes</taxon>
        <taxon>Pucciniales</taxon>
        <taxon>Pucciniaceae</taxon>
        <taxon>Puccinia</taxon>
    </lineage>
</organism>
<protein>
    <submittedName>
        <fullName evidence="2">Uncharacterized protein</fullName>
    </submittedName>
</protein>
<dbReference type="STRING" id="27349.A0A0L6VPY5"/>
<gene>
    <name evidence="2" type="ORF">VP01_1224g1</name>
</gene>
<proteinExistence type="predicted"/>
<keyword evidence="3" id="KW-1185">Reference proteome</keyword>
<sequence length="113" mass="12113">MSKVLGGTAANKAAAESNKPGGFTAGAIGRGPDLSQHLEELSARIEECSKGQRREFLKMKKRLDSMLSQNWSEGAQLRSEMMELTTALKAVETKSDSTTVLVKNHGQLGGAFC</sequence>
<feature type="region of interest" description="Disordered" evidence="1">
    <location>
        <begin position="1"/>
        <end position="30"/>
    </location>
</feature>
<comment type="caution">
    <text evidence="2">The sequence shown here is derived from an EMBL/GenBank/DDBJ whole genome shotgun (WGS) entry which is preliminary data.</text>
</comment>
<evidence type="ECO:0000313" key="2">
    <source>
        <dbReference type="EMBL" id="KNZ62774.1"/>
    </source>
</evidence>
<name>A0A0L6VPY5_9BASI</name>
<evidence type="ECO:0000313" key="3">
    <source>
        <dbReference type="Proteomes" id="UP000037035"/>
    </source>
</evidence>
<dbReference type="Proteomes" id="UP000037035">
    <property type="component" value="Unassembled WGS sequence"/>
</dbReference>
<accession>A0A0L6VPY5</accession>
<evidence type="ECO:0000256" key="1">
    <source>
        <dbReference type="SAM" id="MobiDB-lite"/>
    </source>
</evidence>
<dbReference type="AlphaFoldDB" id="A0A0L6VPY5"/>
<dbReference type="VEuPathDB" id="FungiDB:VP01_1224g1"/>